<protein>
    <submittedName>
        <fullName evidence="1">DUF541 domain-containing protein</fullName>
    </submittedName>
</protein>
<dbReference type="PANTHER" id="PTHR34387:SF1">
    <property type="entry name" value="PERIPLASMIC IMMUNOGENIC PROTEIN"/>
    <property type="match status" value="1"/>
</dbReference>
<comment type="caution">
    <text evidence="1">The sequence shown here is derived from an EMBL/GenBank/DDBJ whole genome shotgun (WGS) entry which is preliminary data.</text>
</comment>
<dbReference type="EMBL" id="VJWX01000097">
    <property type="protein sequence ID" value="TVT52774.1"/>
    <property type="molecule type" value="Genomic_DNA"/>
</dbReference>
<dbReference type="AlphaFoldDB" id="A0A558CVH1"/>
<keyword evidence="2" id="KW-1185">Reference proteome</keyword>
<dbReference type="GO" id="GO:0006974">
    <property type="term" value="P:DNA damage response"/>
    <property type="evidence" value="ECO:0007669"/>
    <property type="project" value="TreeGrafter"/>
</dbReference>
<dbReference type="Pfam" id="PF04402">
    <property type="entry name" value="SIMPL"/>
    <property type="match status" value="1"/>
</dbReference>
<dbReference type="OrthoDB" id="3689574at2"/>
<gene>
    <name evidence="1" type="ORF">FNH05_12525</name>
</gene>
<reference evidence="1 2" key="1">
    <citation type="submission" date="2019-07" db="EMBL/GenBank/DDBJ databases">
        <authorList>
            <person name="Duangmal K."/>
            <person name="Teo W.F.A."/>
        </authorList>
    </citation>
    <scope>NUCLEOTIDE SEQUENCE [LARGE SCALE GENOMIC DNA]</scope>
    <source>
        <strain evidence="1 2">TBRC 6029</strain>
    </source>
</reference>
<reference evidence="1 2" key="2">
    <citation type="submission" date="2019-08" db="EMBL/GenBank/DDBJ databases">
        <title>Amycolatopsis acidicola sp. nov., isolated from peat swamp forest soil.</title>
        <authorList>
            <person name="Srisuk N."/>
        </authorList>
    </citation>
    <scope>NUCLEOTIDE SEQUENCE [LARGE SCALE GENOMIC DNA]</scope>
    <source>
        <strain evidence="1 2">TBRC 6029</strain>
    </source>
</reference>
<organism evidence="1 2">
    <name type="scientific">Amycolatopsis rhizosphaerae</name>
    <dbReference type="NCBI Taxonomy" id="2053003"/>
    <lineage>
        <taxon>Bacteria</taxon>
        <taxon>Bacillati</taxon>
        <taxon>Actinomycetota</taxon>
        <taxon>Actinomycetes</taxon>
        <taxon>Pseudonocardiales</taxon>
        <taxon>Pseudonocardiaceae</taxon>
        <taxon>Amycolatopsis</taxon>
    </lineage>
</organism>
<dbReference type="Proteomes" id="UP000320011">
    <property type="component" value="Unassembled WGS sequence"/>
</dbReference>
<proteinExistence type="predicted"/>
<evidence type="ECO:0000313" key="1">
    <source>
        <dbReference type="EMBL" id="TVT52774.1"/>
    </source>
</evidence>
<evidence type="ECO:0000313" key="2">
    <source>
        <dbReference type="Proteomes" id="UP000320011"/>
    </source>
</evidence>
<dbReference type="RefSeq" id="WP_144587657.1">
    <property type="nucleotide sequence ID" value="NZ_VJWX01000097.1"/>
</dbReference>
<dbReference type="Gene3D" id="3.30.110.170">
    <property type="entry name" value="Protein of unknown function (DUF541), domain 1"/>
    <property type="match status" value="1"/>
</dbReference>
<dbReference type="InterPro" id="IPR052022">
    <property type="entry name" value="26kDa_periplasmic_antigen"/>
</dbReference>
<dbReference type="Gene3D" id="3.30.70.2970">
    <property type="entry name" value="Protein of unknown function (DUF541), domain 2"/>
    <property type="match status" value="1"/>
</dbReference>
<sequence>MAEVETQGSGQVERIADRALFRVVYTERAKDRAGAVTTLTKRIGPVESLLAGDGVQVRDRRLSVHDTWDVKRRSGAQADQSYLIRITDLAVLDDLVAGLVRTEPASLAGPSWELADRDDAMRQAQREAVAEARRRAEGYANALGRGLGPLLRLRDGLATGQPAPFGANRMPAPAGGAPRPDIAELSLEPQWVTVAATCTTTWELPD</sequence>
<name>A0A558CVH1_9PSEU</name>
<dbReference type="InterPro" id="IPR007497">
    <property type="entry name" value="SIMPL/DUF541"/>
</dbReference>
<dbReference type="PANTHER" id="PTHR34387">
    <property type="entry name" value="SLR1258 PROTEIN"/>
    <property type="match status" value="1"/>
</dbReference>
<accession>A0A558CVH1</accession>